<gene>
    <name evidence="2" type="ORF">TNCT_311061</name>
</gene>
<feature type="compositionally biased region" description="Acidic residues" evidence="1">
    <location>
        <begin position="66"/>
        <end position="83"/>
    </location>
</feature>
<dbReference type="OrthoDB" id="10039782at2759"/>
<proteinExistence type="predicted"/>
<accession>A0A8X6J1J6</accession>
<sequence>MLQSLNCHAKRLRYEKIEDEKVKKAKENLDIITRSIQLELSEIEKVFAAAVLLINSRVEEDMDLDMDENAEECSNEDQTENDELYQLRESNDTLKQN</sequence>
<organism evidence="2 3">
    <name type="scientific">Trichonephila clavata</name>
    <name type="common">Joro spider</name>
    <name type="synonym">Nephila clavata</name>
    <dbReference type="NCBI Taxonomy" id="2740835"/>
    <lineage>
        <taxon>Eukaryota</taxon>
        <taxon>Metazoa</taxon>
        <taxon>Ecdysozoa</taxon>
        <taxon>Arthropoda</taxon>
        <taxon>Chelicerata</taxon>
        <taxon>Arachnida</taxon>
        <taxon>Araneae</taxon>
        <taxon>Araneomorphae</taxon>
        <taxon>Entelegynae</taxon>
        <taxon>Araneoidea</taxon>
        <taxon>Nephilidae</taxon>
        <taxon>Trichonephila</taxon>
    </lineage>
</organism>
<name>A0A8X6J1J6_TRICU</name>
<protein>
    <submittedName>
        <fullName evidence="2">Uncharacterized protein</fullName>
    </submittedName>
</protein>
<evidence type="ECO:0000313" key="3">
    <source>
        <dbReference type="Proteomes" id="UP000887116"/>
    </source>
</evidence>
<dbReference type="AlphaFoldDB" id="A0A8X6J1J6"/>
<feature type="region of interest" description="Disordered" evidence="1">
    <location>
        <begin position="66"/>
        <end position="97"/>
    </location>
</feature>
<comment type="caution">
    <text evidence="2">The sequence shown here is derived from an EMBL/GenBank/DDBJ whole genome shotgun (WGS) entry which is preliminary data.</text>
</comment>
<evidence type="ECO:0000313" key="2">
    <source>
        <dbReference type="EMBL" id="GFR05918.1"/>
    </source>
</evidence>
<dbReference type="EMBL" id="BMAO01025927">
    <property type="protein sequence ID" value="GFR05918.1"/>
    <property type="molecule type" value="Genomic_DNA"/>
</dbReference>
<reference evidence="2" key="1">
    <citation type="submission" date="2020-07" db="EMBL/GenBank/DDBJ databases">
        <title>Multicomponent nature underlies the extraordinary mechanical properties of spider dragline silk.</title>
        <authorList>
            <person name="Kono N."/>
            <person name="Nakamura H."/>
            <person name="Mori M."/>
            <person name="Yoshida Y."/>
            <person name="Ohtoshi R."/>
            <person name="Malay A.D."/>
            <person name="Moran D.A.P."/>
            <person name="Tomita M."/>
            <person name="Numata K."/>
            <person name="Arakawa K."/>
        </authorList>
    </citation>
    <scope>NUCLEOTIDE SEQUENCE</scope>
</reference>
<dbReference type="Proteomes" id="UP000887116">
    <property type="component" value="Unassembled WGS sequence"/>
</dbReference>
<evidence type="ECO:0000256" key="1">
    <source>
        <dbReference type="SAM" id="MobiDB-lite"/>
    </source>
</evidence>
<keyword evidence="3" id="KW-1185">Reference proteome</keyword>
<feature type="compositionally biased region" description="Basic and acidic residues" evidence="1">
    <location>
        <begin position="85"/>
        <end position="97"/>
    </location>
</feature>